<proteinExistence type="predicted"/>
<dbReference type="Gene3D" id="3.40.50.720">
    <property type="entry name" value="NAD(P)-binding Rossmann-like Domain"/>
    <property type="match status" value="1"/>
</dbReference>
<dbReference type="InterPro" id="IPR036291">
    <property type="entry name" value="NAD(P)-bd_dom_sf"/>
</dbReference>
<protein>
    <submittedName>
        <fullName evidence="2">SDR family oxidoreductase</fullName>
    </submittedName>
</protein>
<evidence type="ECO:0000313" key="3">
    <source>
        <dbReference type="Proteomes" id="UP001500457"/>
    </source>
</evidence>
<dbReference type="InterPro" id="IPR051604">
    <property type="entry name" value="Ergot_Alk_Oxidoreductase"/>
</dbReference>
<dbReference type="EMBL" id="BAABHQ010000007">
    <property type="protein sequence ID" value="GAA4877136.1"/>
    <property type="molecule type" value="Genomic_DNA"/>
</dbReference>
<evidence type="ECO:0000313" key="2">
    <source>
        <dbReference type="EMBL" id="GAA4877136.1"/>
    </source>
</evidence>
<comment type="caution">
    <text evidence="2">The sequence shown here is derived from an EMBL/GenBank/DDBJ whole genome shotgun (WGS) entry which is preliminary data.</text>
</comment>
<keyword evidence="3" id="KW-1185">Reference proteome</keyword>
<name>A0ABP9EI33_9PSEU</name>
<dbReference type="Proteomes" id="UP001500457">
    <property type="component" value="Unassembled WGS sequence"/>
</dbReference>
<dbReference type="Gene3D" id="3.90.25.10">
    <property type="entry name" value="UDP-galactose 4-epimerase, domain 1"/>
    <property type="match status" value="1"/>
</dbReference>
<dbReference type="InterPro" id="IPR008030">
    <property type="entry name" value="NmrA-like"/>
</dbReference>
<dbReference type="PANTHER" id="PTHR43162">
    <property type="match status" value="1"/>
</dbReference>
<evidence type="ECO:0000259" key="1">
    <source>
        <dbReference type="Pfam" id="PF05368"/>
    </source>
</evidence>
<dbReference type="RefSeq" id="WP_274234211.1">
    <property type="nucleotide sequence ID" value="NZ_BAABHQ010000007.1"/>
</dbReference>
<reference evidence="3" key="1">
    <citation type="journal article" date="2019" name="Int. J. Syst. Evol. Microbiol.">
        <title>The Global Catalogue of Microorganisms (GCM) 10K type strain sequencing project: providing services to taxonomists for standard genome sequencing and annotation.</title>
        <authorList>
            <consortium name="The Broad Institute Genomics Platform"/>
            <consortium name="The Broad Institute Genome Sequencing Center for Infectious Disease"/>
            <person name="Wu L."/>
            <person name="Ma J."/>
        </authorList>
    </citation>
    <scope>NUCLEOTIDE SEQUENCE [LARGE SCALE GENOMIC DNA]</scope>
    <source>
        <strain evidence="3">JCM 17983</strain>
    </source>
</reference>
<accession>A0ABP9EI33</accession>
<sequence length="307" mass="31948">MTTTPPDHRPTAPVLVTGATGTVGRHVVDLLRRRGVPVRAFVRDRRRAVAVLGTDVDLAVGDLGDRASLDAAVSGTRQVFLACVNDPRQVAWETAAIDAAVDAGVRRVVKLSARGARTASPVAFGDAHGRVEEHLRGRGIAHVVLRPGFYLTNLLGAADAVRQGILPLPAGAARIAVIDPRDVAEVAVAVLAGADHDGRTYELTGPAAVTGDDVARELTALLGRRVDYVPVTDEVATAGLLAAGVPAWSARGTVAVFGELRRGAQSEASDVVRVVTGREPRSLADFLADHVAAFRTGDDALATTAGR</sequence>
<dbReference type="SUPFAM" id="SSF51735">
    <property type="entry name" value="NAD(P)-binding Rossmann-fold domains"/>
    <property type="match status" value="1"/>
</dbReference>
<dbReference type="PANTHER" id="PTHR43162:SF1">
    <property type="entry name" value="PRESTALK A DIFFERENTIATION PROTEIN A"/>
    <property type="match status" value="1"/>
</dbReference>
<gene>
    <name evidence="2" type="ORF">GCM10023203_29330</name>
</gene>
<feature type="domain" description="NmrA-like" evidence="1">
    <location>
        <begin position="13"/>
        <end position="238"/>
    </location>
</feature>
<organism evidence="2 3">
    <name type="scientific">Actinomycetospora straminea</name>
    <dbReference type="NCBI Taxonomy" id="663607"/>
    <lineage>
        <taxon>Bacteria</taxon>
        <taxon>Bacillati</taxon>
        <taxon>Actinomycetota</taxon>
        <taxon>Actinomycetes</taxon>
        <taxon>Pseudonocardiales</taxon>
        <taxon>Pseudonocardiaceae</taxon>
        <taxon>Actinomycetospora</taxon>
    </lineage>
</organism>
<dbReference type="Pfam" id="PF05368">
    <property type="entry name" value="NmrA"/>
    <property type="match status" value="1"/>
</dbReference>